<dbReference type="Gene3D" id="1.25.10.90">
    <property type="match status" value="1"/>
</dbReference>
<organism evidence="1 2">
    <name type="scientific">Ileibacterium valens</name>
    <dbReference type="NCBI Taxonomy" id="1862668"/>
    <lineage>
        <taxon>Bacteria</taxon>
        <taxon>Bacillati</taxon>
        <taxon>Bacillota</taxon>
        <taxon>Erysipelotrichia</taxon>
        <taxon>Erysipelotrichales</taxon>
        <taxon>Erysipelotrichaceae</taxon>
        <taxon>Ileibacterium</taxon>
    </lineage>
</organism>
<dbReference type="PANTHER" id="PTHR34070:SF1">
    <property type="entry name" value="DNA ALKYLATION REPAIR PROTEIN"/>
    <property type="match status" value="1"/>
</dbReference>
<reference evidence="1 2" key="1">
    <citation type="submission" date="2016-11" db="EMBL/GenBank/DDBJ databases">
        <title>Description of two novel members of the family Erysipelotrichaceae: Ileibacterium lipovorans gen. nov., sp. nov. and Dubosiella newyorkensis, gen. nov., sp. nov.</title>
        <authorList>
            <person name="Cox L.M."/>
            <person name="Sohn J."/>
            <person name="Tyrrell K.L."/>
            <person name="Citron D.M."/>
            <person name="Lawson P.A."/>
            <person name="Patel N.B."/>
            <person name="Iizumi T."/>
            <person name="Perez-Perez G.I."/>
            <person name="Goldstein E.J."/>
            <person name="Blaser M.J."/>
        </authorList>
    </citation>
    <scope>NUCLEOTIDE SEQUENCE [LARGE SCALE GENOMIC DNA]</scope>
    <source>
        <strain evidence="1 2">NYU-BL-A3</strain>
    </source>
</reference>
<evidence type="ECO:0000313" key="1">
    <source>
        <dbReference type="EMBL" id="OLU42573.1"/>
    </source>
</evidence>
<dbReference type="RefSeq" id="WP_075817717.1">
    <property type="nucleotide sequence ID" value="NZ_CAJUTZ010000073.1"/>
</dbReference>
<dbReference type="PANTHER" id="PTHR34070">
    <property type="entry name" value="ARMADILLO-TYPE FOLD"/>
    <property type="match status" value="1"/>
</dbReference>
<dbReference type="EMBL" id="MPJW01000050">
    <property type="protein sequence ID" value="OLU42573.1"/>
    <property type="molecule type" value="Genomic_DNA"/>
</dbReference>
<comment type="caution">
    <text evidence="1">The sequence shown here is derived from an EMBL/GenBank/DDBJ whole genome shotgun (WGS) entry which is preliminary data.</text>
</comment>
<dbReference type="GeneID" id="82201899"/>
<dbReference type="CDD" id="cd06561">
    <property type="entry name" value="AlkD_like"/>
    <property type="match status" value="1"/>
</dbReference>
<dbReference type="Proteomes" id="UP000186341">
    <property type="component" value="Unassembled WGS sequence"/>
</dbReference>
<sequence>MNHSKKEIQRKIHPICQDLIAEMDEAYAKFDYKLNPQTDPSRILGIRVPILRKFTKDLIKESKVDLALKNQIDEFLQCSSHAYLEEDLIHALLINEIKDWESMKTQLLLFFSRIDSWKACDILSPKFLKRKMKDHAFKIQFQKEMKDWLQAENIYQARFAMIVFMNHFLKENYSKEIVDWIAYPKRPDLYFWMAQSWFLATAMIDHFEDVYEVLNDSCISENVYKKSISKGLESFRVSDENKEKLRNLRALKRT</sequence>
<evidence type="ECO:0000313" key="2">
    <source>
        <dbReference type="Proteomes" id="UP000186341"/>
    </source>
</evidence>
<gene>
    <name evidence="1" type="ORF">BO222_01400</name>
</gene>
<protein>
    <recommendedName>
        <fullName evidence="3">DNA alkylation repair protein</fullName>
    </recommendedName>
</protein>
<proteinExistence type="predicted"/>
<dbReference type="Pfam" id="PF08713">
    <property type="entry name" value="DNA_alkylation"/>
    <property type="match status" value="1"/>
</dbReference>
<name>A0A1U7NIR6_9FIRM</name>
<keyword evidence="2" id="KW-1185">Reference proteome</keyword>
<dbReference type="SUPFAM" id="SSF48371">
    <property type="entry name" value="ARM repeat"/>
    <property type="match status" value="1"/>
</dbReference>
<dbReference type="InterPro" id="IPR016024">
    <property type="entry name" value="ARM-type_fold"/>
</dbReference>
<evidence type="ECO:0008006" key="3">
    <source>
        <dbReference type="Google" id="ProtNLM"/>
    </source>
</evidence>
<dbReference type="OrthoDB" id="9784740at2"/>
<dbReference type="AlphaFoldDB" id="A0A1U7NIR6"/>
<accession>A0A1U7NIR6</accession>
<dbReference type="InterPro" id="IPR014825">
    <property type="entry name" value="DNA_alkylation"/>
</dbReference>